<sequence length="833" mass="93595">MSDRQIPKDMQKLLASYKKGKMTWDEALPPVNEVLLKMERWSYKDKGVLDCILFDIEEISRKDEDQSVEENMQKLLASYKKGKMTWDEALPPVNEVLLKMERWSYKDKGVLDCILFDIEEISRKDEDQSVEESVQILKILQNFLLNKHFFLFIAGSKHGFSPVVKSLQHASPHVIIETLKVLEKSMFGNFPLSKETKKVKKQETVAKTTFFTNQHGYGLIEKIFDKYAHLEEDSAGSLMATMCQFLTMIITHGDETSPISLQESITSLLKSNMTLLFSYIWPPRTLASSPSEVVDNLVVSGANAISAVCMNIPMQDFVKFQTQARDGGYIIKLFKHSLVHCDPAVRDACRRTFGILCDGNPINIHDILRKLLPLGLHQRLCAGVASTGRPAPMEEGMMPSNITIGEEEFLTFKKMGTKEEFARFKDLMKCTPNGCDGFERYNWKYLFHSIDNPPIHSPSLIYTQTVFRDIVRALEVEETEIDKNEGVFKYKEMIVSFPSLDIHPMAGPFYLKHLLPALREAQREREMAMESNGIRVKELLSASSAEASSVSPGSSSTSSASTMASLAALSGLLDRSMVSPEMCVVPSAHLNDILSLSTLSRLFSLLFSASASDVDASVVAVCIECMYHLINIDPISVLPEVEDVMNYMVSLITPLRTTRDVAVWCERMLLRLACPVGWSIPPQGMLGHQQALMPSPIYPLNQTSLSILPEGLDGVRMRCVVSFVKHRGISALLSYCPQVFWDKIPCEAGVATSMVTVARVLCDTMIRLYRIVLMPHNLALLIYGIVSQYESLHNVCCMLLFHALQHSPDYLPIIHHLASQSPQTHCYVTFVSS</sequence>
<name>A0ABQ5K5A2_9EUKA</name>
<feature type="non-terminal residue" evidence="1">
    <location>
        <position position="833"/>
    </location>
</feature>
<evidence type="ECO:0000313" key="2">
    <source>
        <dbReference type="Proteomes" id="UP001057375"/>
    </source>
</evidence>
<dbReference type="Proteomes" id="UP001057375">
    <property type="component" value="Unassembled WGS sequence"/>
</dbReference>
<dbReference type="SUPFAM" id="SSF48371">
    <property type="entry name" value="ARM repeat"/>
    <property type="match status" value="1"/>
</dbReference>
<keyword evidence="2" id="KW-1185">Reference proteome</keyword>
<accession>A0ABQ5K5A2</accession>
<proteinExistence type="predicted"/>
<dbReference type="EMBL" id="BQXS01012765">
    <property type="protein sequence ID" value="GKT27733.1"/>
    <property type="molecule type" value="Genomic_DNA"/>
</dbReference>
<comment type="caution">
    <text evidence="1">The sequence shown here is derived from an EMBL/GenBank/DDBJ whole genome shotgun (WGS) entry which is preliminary data.</text>
</comment>
<reference evidence="1" key="1">
    <citation type="submission" date="2022-03" db="EMBL/GenBank/DDBJ databases">
        <title>Draft genome sequence of Aduncisulcus paluster, a free-living microaerophilic Fornicata.</title>
        <authorList>
            <person name="Yuyama I."/>
            <person name="Kume K."/>
            <person name="Tamura T."/>
            <person name="Inagaki Y."/>
            <person name="Hashimoto T."/>
        </authorList>
    </citation>
    <scope>NUCLEOTIDE SEQUENCE</scope>
    <source>
        <strain evidence="1">NY0171</strain>
    </source>
</reference>
<gene>
    <name evidence="1" type="ORF">ADUPG1_013993</name>
</gene>
<dbReference type="InterPro" id="IPR016024">
    <property type="entry name" value="ARM-type_fold"/>
</dbReference>
<evidence type="ECO:0000313" key="1">
    <source>
        <dbReference type="EMBL" id="GKT27733.1"/>
    </source>
</evidence>
<protein>
    <submittedName>
        <fullName evidence="1">Uncharacterized protein</fullName>
    </submittedName>
</protein>
<organism evidence="1 2">
    <name type="scientific">Aduncisulcus paluster</name>
    <dbReference type="NCBI Taxonomy" id="2918883"/>
    <lineage>
        <taxon>Eukaryota</taxon>
        <taxon>Metamonada</taxon>
        <taxon>Carpediemonas-like organisms</taxon>
        <taxon>Aduncisulcus</taxon>
    </lineage>
</organism>